<proteinExistence type="predicted"/>
<evidence type="ECO:0000256" key="4">
    <source>
        <dbReference type="ARBA" id="ARBA00022833"/>
    </source>
</evidence>
<dbReference type="PANTHER" id="PTHR24198:SF165">
    <property type="entry name" value="ANKYRIN REPEAT-CONTAINING PROTEIN-RELATED"/>
    <property type="match status" value="1"/>
</dbReference>
<dbReference type="AlphaFoldDB" id="A0A7S3C1D2"/>
<dbReference type="Gene3D" id="6.10.140.2220">
    <property type="match status" value="1"/>
</dbReference>
<feature type="repeat" description="ANK" evidence="6">
    <location>
        <begin position="1"/>
        <end position="34"/>
    </location>
</feature>
<dbReference type="InterPro" id="IPR002110">
    <property type="entry name" value="Ankyrin_rpt"/>
</dbReference>
<protein>
    <recommendedName>
        <fullName evidence="9">MYND-type domain-containing protein</fullName>
    </recommendedName>
</protein>
<evidence type="ECO:0000256" key="3">
    <source>
        <dbReference type="ARBA" id="ARBA00022771"/>
    </source>
</evidence>
<feature type="region of interest" description="Disordered" evidence="8">
    <location>
        <begin position="454"/>
        <end position="478"/>
    </location>
</feature>
<dbReference type="SUPFAM" id="SSF48403">
    <property type="entry name" value="Ankyrin repeat"/>
    <property type="match status" value="1"/>
</dbReference>
<gene>
    <name evidence="10" type="ORF">PSIN1315_LOCUS12095</name>
</gene>
<dbReference type="GO" id="GO:0008270">
    <property type="term" value="F:zinc ion binding"/>
    <property type="evidence" value="ECO:0007669"/>
    <property type="project" value="UniProtKB-KW"/>
</dbReference>
<evidence type="ECO:0000256" key="7">
    <source>
        <dbReference type="PROSITE-ProRule" id="PRU00134"/>
    </source>
</evidence>
<dbReference type="InterPro" id="IPR036770">
    <property type="entry name" value="Ankyrin_rpt-contain_sf"/>
</dbReference>
<keyword evidence="3 7" id="KW-0863">Zinc-finger</keyword>
<organism evidence="10">
    <name type="scientific">Prasinoderma singulare</name>
    <dbReference type="NCBI Taxonomy" id="676789"/>
    <lineage>
        <taxon>Eukaryota</taxon>
        <taxon>Viridiplantae</taxon>
        <taxon>Prasinodermophyta</taxon>
        <taxon>Prasinodermophyceae</taxon>
        <taxon>Prasinodermales</taxon>
        <taxon>Prasinodermaceae</taxon>
        <taxon>Prasinoderma</taxon>
    </lineage>
</organism>
<keyword evidence="1" id="KW-0479">Metal-binding</keyword>
<dbReference type="PROSITE" id="PS50088">
    <property type="entry name" value="ANK_REPEAT"/>
    <property type="match status" value="7"/>
</dbReference>
<feature type="repeat" description="ANK" evidence="6">
    <location>
        <begin position="203"/>
        <end position="235"/>
    </location>
</feature>
<feature type="repeat" description="ANK" evidence="6">
    <location>
        <begin position="36"/>
        <end position="68"/>
    </location>
</feature>
<evidence type="ECO:0000256" key="8">
    <source>
        <dbReference type="SAM" id="MobiDB-lite"/>
    </source>
</evidence>
<dbReference type="EMBL" id="HBHY01018877">
    <property type="protein sequence ID" value="CAE0149008.1"/>
    <property type="molecule type" value="Transcribed_RNA"/>
</dbReference>
<dbReference type="Gene3D" id="1.25.40.20">
    <property type="entry name" value="Ankyrin repeat-containing domain"/>
    <property type="match status" value="5"/>
</dbReference>
<evidence type="ECO:0000256" key="5">
    <source>
        <dbReference type="ARBA" id="ARBA00023043"/>
    </source>
</evidence>
<keyword evidence="5 6" id="KW-0040">ANK repeat</keyword>
<sequence>MGRTPLYSAAGKGHTEVAVMLIEEFGADVNAQSHSNGAAPLHMAACDGHTEIVRSILEAVGDVDIKDESGLVPTHAAAQHGHIDSLRLLIKHGADVNVLATADACSPLCMSAEMGQTECVAALLDAGAVVDVMLKCGISPLLMASREGHEDVVRQLLGANATVDFRLPGHATSLLLAAEGGHAGVVKLLIAAGADVNASRESDSVTPLLAAAEEGFTDVCHHLVEAGADVNAVSSQGETPAYVASLWGCTACLDWLILHGVDVDKPTVDGGTPLSIACEYGERACVNALVGASADLNWAVHGSRNMTAAHFCCRNDHPECLAVLLEAGCDTAKLDSDGESPMTHALWAKSSRCVELLDENMPPSVREAVRRKYHAEHASRACAACGARDNSADDEAPRGRSRECGASTSYAIGPPEVRLRRCSRCEMQWYCSEACQRAHWPAHKAACRAMQARMSGKRHMQRREHDRDGVDSEDGNGV</sequence>
<evidence type="ECO:0000256" key="6">
    <source>
        <dbReference type="PROSITE-ProRule" id="PRU00023"/>
    </source>
</evidence>
<dbReference type="Pfam" id="PF01753">
    <property type="entry name" value="zf-MYND"/>
    <property type="match status" value="1"/>
</dbReference>
<dbReference type="PROSITE" id="PS50297">
    <property type="entry name" value="ANK_REP_REGION"/>
    <property type="match status" value="7"/>
</dbReference>
<evidence type="ECO:0000256" key="1">
    <source>
        <dbReference type="ARBA" id="ARBA00022723"/>
    </source>
</evidence>
<dbReference type="PROSITE" id="PS50865">
    <property type="entry name" value="ZF_MYND_2"/>
    <property type="match status" value="1"/>
</dbReference>
<name>A0A7S3C1D2_9VIRI</name>
<dbReference type="Pfam" id="PF00023">
    <property type="entry name" value="Ank"/>
    <property type="match status" value="1"/>
</dbReference>
<reference evidence="10" key="1">
    <citation type="submission" date="2021-01" db="EMBL/GenBank/DDBJ databases">
        <authorList>
            <person name="Corre E."/>
            <person name="Pelletier E."/>
            <person name="Niang G."/>
            <person name="Scheremetjew M."/>
            <person name="Finn R."/>
            <person name="Kale V."/>
            <person name="Holt S."/>
            <person name="Cochrane G."/>
            <person name="Meng A."/>
            <person name="Brown T."/>
            <person name="Cohen L."/>
        </authorList>
    </citation>
    <scope>NUCLEOTIDE SEQUENCE</scope>
    <source>
        <strain evidence="10">RCC927</strain>
    </source>
</reference>
<dbReference type="Pfam" id="PF12796">
    <property type="entry name" value="Ank_2"/>
    <property type="match status" value="3"/>
</dbReference>
<evidence type="ECO:0000313" key="10">
    <source>
        <dbReference type="EMBL" id="CAE0149008.1"/>
    </source>
</evidence>
<feature type="repeat" description="ANK" evidence="6">
    <location>
        <begin position="69"/>
        <end position="101"/>
    </location>
</feature>
<keyword evidence="2" id="KW-0677">Repeat</keyword>
<dbReference type="SUPFAM" id="SSF144232">
    <property type="entry name" value="HIT/MYND zinc finger-like"/>
    <property type="match status" value="1"/>
</dbReference>
<dbReference type="PANTHER" id="PTHR24198">
    <property type="entry name" value="ANKYRIN REPEAT AND PROTEIN KINASE DOMAIN-CONTAINING PROTEIN"/>
    <property type="match status" value="1"/>
</dbReference>
<feature type="domain" description="MYND-type" evidence="9">
    <location>
        <begin position="382"/>
        <end position="447"/>
    </location>
</feature>
<evidence type="ECO:0000256" key="2">
    <source>
        <dbReference type="ARBA" id="ARBA00022737"/>
    </source>
</evidence>
<dbReference type="PRINTS" id="PR01415">
    <property type="entry name" value="ANKYRIN"/>
</dbReference>
<dbReference type="SMART" id="SM00248">
    <property type="entry name" value="ANK"/>
    <property type="match status" value="11"/>
</dbReference>
<evidence type="ECO:0000259" key="9">
    <source>
        <dbReference type="PROSITE" id="PS50865"/>
    </source>
</evidence>
<feature type="repeat" description="ANK" evidence="6">
    <location>
        <begin position="169"/>
        <end position="201"/>
    </location>
</feature>
<feature type="repeat" description="ANK" evidence="6">
    <location>
        <begin position="269"/>
        <end position="297"/>
    </location>
</feature>
<feature type="repeat" description="ANK" evidence="6">
    <location>
        <begin position="136"/>
        <end position="168"/>
    </location>
</feature>
<keyword evidence="4" id="KW-0862">Zinc</keyword>
<dbReference type="InterPro" id="IPR002893">
    <property type="entry name" value="Znf_MYND"/>
</dbReference>
<accession>A0A7S3C1D2</accession>